<protein>
    <recommendedName>
        <fullName evidence="3">Methyltransferase type 11 domain-containing protein</fullName>
    </recommendedName>
</protein>
<dbReference type="InterPro" id="IPR050447">
    <property type="entry name" value="Erg6_SMT_methyltransf"/>
</dbReference>
<keyword evidence="1" id="KW-0808">Transferase</keyword>
<dbReference type="SUPFAM" id="SSF53335">
    <property type="entry name" value="S-adenosyl-L-methionine-dependent methyltransferases"/>
    <property type="match status" value="1"/>
</dbReference>
<dbReference type="GO" id="GO:0008757">
    <property type="term" value="F:S-adenosylmethionine-dependent methyltransferase activity"/>
    <property type="evidence" value="ECO:0007669"/>
    <property type="project" value="InterPro"/>
</dbReference>
<dbReference type="EMBL" id="QHHQ01000001">
    <property type="protein sequence ID" value="RAI03629.1"/>
    <property type="molecule type" value="Genomic_DNA"/>
</dbReference>
<dbReference type="InterPro" id="IPR013216">
    <property type="entry name" value="Methyltransf_11"/>
</dbReference>
<evidence type="ECO:0000313" key="4">
    <source>
        <dbReference type="EMBL" id="RAI03629.1"/>
    </source>
</evidence>
<organism evidence="4 5">
    <name type="scientific">Acuticoccus sediminis</name>
    <dbReference type="NCBI Taxonomy" id="2184697"/>
    <lineage>
        <taxon>Bacteria</taxon>
        <taxon>Pseudomonadati</taxon>
        <taxon>Pseudomonadota</taxon>
        <taxon>Alphaproteobacteria</taxon>
        <taxon>Hyphomicrobiales</taxon>
        <taxon>Amorphaceae</taxon>
        <taxon>Acuticoccus</taxon>
    </lineage>
</organism>
<evidence type="ECO:0000313" key="5">
    <source>
        <dbReference type="Proteomes" id="UP000249590"/>
    </source>
</evidence>
<name>A0A8B2P4W6_9HYPH</name>
<comment type="caution">
    <text evidence="4">The sequence shown here is derived from an EMBL/GenBank/DDBJ whole genome shotgun (WGS) entry which is preliminary data.</text>
</comment>
<keyword evidence="5" id="KW-1185">Reference proteome</keyword>
<evidence type="ECO:0000256" key="1">
    <source>
        <dbReference type="ARBA" id="ARBA00022679"/>
    </source>
</evidence>
<dbReference type="AlphaFoldDB" id="A0A8B2P4W6"/>
<proteinExistence type="predicted"/>
<feature type="domain" description="Methyltransferase type 11" evidence="3">
    <location>
        <begin position="162"/>
        <end position="259"/>
    </location>
</feature>
<dbReference type="PANTHER" id="PTHR44068:SF11">
    <property type="entry name" value="GERANYL DIPHOSPHATE 2-C-METHYLTRANSFERASE"/>
    <property type="match status" value="1"/>
</dbReference>
<accession>A0A8B2P4W6</accession>
<feature type="region of interest" description="Disordered" evidence="2">
    <location>
        <begin position="1"/>
        <end position="58"/>
    </location>
</feature>
<dbReference type="Gene3D" id="3.40.50.150">
    <property type="entry name" value="Vaccinia Virus protein VP39"/>
    <property type="match status" value="1"/>
</dbReference>
<dbReference type="InterPro" id="IPR029063">
    <property type="entry name" value="SAM-dependent_MTases_sf"/>
</dbReference>
<evidence type="ECO:0000259" key="3">
    <source>
        <dbReference type="Pfam" id="PF08241"/>
    </source>
</evidence>
<dbReference type="Pfam" id="PF08241">
    <property type="entry name" value="Methyltransf_11"/>
    <property type="match status" value="1"/>
</dbReference>
<dbReference type="PANTHER" id="PTHR44068">
    <property type="entry name" value="ZGC:194242"/>
    <property type="match status" value="1"/>
</dbReference>
<gene>
    <name evidence="4" type="ORF">DLJ53_03845</name>
</gene>
<reference evidence="4 5" key="1">
    <citation type="submission" date="2018-05" db="EMBL/GenBank/DDBJ databases">
        <title>Acuticoccus sediminis sp. nov., isolated from deep-sea sediment of Indian Ocean.</title>
        <authorList>
            <person name="Liu X."/>
            <person name="Lai Q."/>
            <person name="Du Y."/>
            <person name="Sun F."/>
            <person name="Zhang X."/>
            <person name="Wang S."/>
            <person name="Shao Z."/>
        </authorList>
    </citation>
    <scope>NUCLEOTIDE SEQUENCE [LARGE SCALE GENOMIC DNA]</scope>
    <source>
        <strain evidence="4 5">PTG4-2</strain>
    </source>
</reference>
<sequence length="371" mass="39428">MTEIFVHRRMRRRIPQSPSPFRRPRAGVRPAAARGGGGRPGPRRPPGTPPGRRRQTASRCTCHWRALWQCGAGHRGARRARPTGRDPMTDAITDQGRKVAAHWSTLAVSYDGAVSALREAGIDPAAARPEDLHAFDMIHMGGLAATDALALQGGIGAGDRVLDVGAGVGGSSRRFADRYGATVTSVELSETLAGTAERLNALVGLSPRMTVINASALSMPVETGAFDVVVMQHVAMQIAEKDRLFGELARALAPGGRLALHEIFSGEGELRWPLAWATDASMSALEPLDAALARLRALGLSPGEFVDESELGQRFHQGIIARWGAAADEGRSLDGLAPEVLAKRVAASRAMEHNLRVGSLRVGRLVAVRAA</sequence>
<dbReference type="CDD" id="cd02440">
    <property type="entry name" value="AdoMet_MTases"/>
    <property type="match status" value="1"/>
</dbReference>
<evidence type="ECO:0000256" key="2">
    <source>
        <dbReference type="SAM" id="MobiDB-lite"/>
    </source>
</evidence>
<dbReference type="Proteomes" id="UP000249590">
    <property type="component" value="Unassembled WGS sequence"/>
</dbReference>